<organism evidence="5 6">
    <name type="scientific">Sparassis crispa</name>
    <dbReference type="NCBI Taxonomy" id="139825"/>
    <lineage>
        <taxon>Eukaryota</taxon>
        <taxon>Fungi</taxon>
        <taxon>Dikarya</taxon>
        <taxon>Basidiomycota</taxon>
        <taxon>Agaricomycotina</taxon>
        <taxon>Agaricomycetes</taxon>
        <taxon>Polyporales</taxon>
        <taxon>Sparassidaceae</taxon>
        <taxon>Sparassis</taxon>
    </lineage>
</organism>
<dbReference type="GO" id="GO:0043657">
    <property type="term" value="C:host cell"/>
    <property type="evidence" value="ECO:0007669"/>
    <property type="project" value="UniProtKB-SubCell"/>
</dbReference>
<dbReference type="OrthoDB" id="2803068at2759"/>
<evidence type="ECO:0000256" key="1">
    <source>
        <dbReference type="ARBA" id="ARBA00004340"/>
    </source>
</evidence>
<dbReference type="Gene3D" id="1.10.510.10">
    <property type="entry name" value="Transferase(Phosphotransferase) domain 1"/>
    <property type="match status" value="1"/>
</dbReference>
<evidence type="ECO:0000313" key="5">
    <source>
        <dbReference type="EMBL" id="GBE80436.1"/>
    </source>
</evidence>
<gene>
    <name evidence="5" type="ORF">SCP_0301510</name>
</gene>
<keyword evidence="6" id="KW-1185">Reference proteome</keyword>
<dbReference type="SUPFAM" id="SSF56112">
    <property type="entry name" value="Protein kinase-like (PK-like)"/>
    <property type="match status" value="1"/>
</dbReference>
<comment type="caution">
    <text evidence="5">The sequence shown here is derived from an EMBL/GenBank/DDBJ whole genome shotgun (WGS) entry which is preliminary data.</text>
</comment>
<evidence type="ECO:0000259" key="4">
    <source>
        <dbReference type="Pfam" id="PF20147"/>
    </source>
</evidence>
<evidence type="ECO:0000256" key="3">
    <source>
        <dbReference type="ARBA" id="ARBA00022525"/>
    </source>
</evidence>
<dbReference type="RefSeq" id="XP_027611349.1">
    <property type="nucleotide sequence ID" value="XM_027755548.1"/>
</dbReference>
<dbReference type="Proteomes" id="UP000287166">
    <property type="component" value="Unassembled WGS sequence"/>
</dbReference>
<dbReference type="Pfam" id="PF20147">
    <property type="entry name" value="Crinkler"/>
    <property type="match status" value="1"/>
</dbReference>
<dbReference type="InterPro" id="IPR045379">
    <property type="entry name" value="Crinkler_N"/>
</dbReference>
<dbReference type="InterPro" id="IPR011009">
    <property type="entry name" value="Kinase-like_dom_sf"/>
</dbReference>
<dbReference type="EMBL" id="BFAD01000003">
    <property type="protein sequence ID" value="GBE80436.1"/>
    <property type="molecule type" value="Genomic_DNA"/>
</dbReference>
<dbReference type="GeneID" id="38777353"/>
<dbReference type="STRING" id="139825.A0A401GE29"/>
<proteinExistence type="predicted"/>
<evidence type="ECO:0000313" key="6">
    <source>
        <dbReference type="Proteomes" id="UP000287166"/>
    </source>
</evidence>
<dbReference type="AlphaFoldDB" id="A0A401GE29"/>
<comment type="subcellular location">
    <subcellularLocation>
        <location evidence="1">Host cell</location>
    </subcellularLocation>
    <subcellularLocation>
        <location evidence="2">Secreted</location>
    </subcellularLocation>
</comment>
<keyword evidence="3" id="KW-0964">Secreted</keyword>
<evidence type="ECO:0000256" key="2">
    <source>
        <dbReference type="ARBA" id="ARBA00004613"/>
    </source>
</evidence>
<dbReference type="InParanoid" id="A0A401GE29"/>
<sequence>MTNDEDKFTLNCLLEHQESPIRVKAMKNSQVIELQKLVWQQLANALAGVDSNTLALWKIERPIPANELKAFANDLPMKDIKTIAMKLEPLDVISTSFTVPPDDTCLHIVVTVPADKKRRREEDTDTSVAKRAKIVEDHEHLISAIKTKYPAPSMGAKVSEFRKLQANSETRIKNGRPLDYTSPPISIYHPVFAEFPDHAADPSTIPSADILKATHEIFQFSSEFYTDEPQRQNKINELFCELLGMSIHPMSPGDGSCNDGAVVAFCPVFNTNALCAIVQYKLEMGLGGTDAAVQGTLGFAKWQQLQGWASVCCCPTFIIAIVGPYVCILGAVIADDVLVEPLTDFLWLGGTPHLNEHVVTAARVFDTLKTCLEQWQTFYQGLRLPTDNARLFVYPYFNSYRKDDRDVHLTYVDRIGFKDERASRALFEAKTDTDNRVVVKFVKDYSARGHKLLAQHGLAPALHCFKSIGGGMHVVVMDLVQVKTLFELVWDDIPQTIRQTILDDIKKAVCLLHDAGLVFGDLRPPNVMVVDQPETGHKGAMLIDFDWCGDEGEARYPAVLNDTQITWHEGVVRGGLILKEHDMHQLAMLEPRST</sequence>
<accession>A0A401GE29</accession>
<feature type="domain" description="Crinkler effector protein N-terminal" evidence="4">
    <location>
        <begin position="9"/>
        <end position="110"/>
    </location>
</feature>
<name>A0A401GE29_9APHY</name>
<protein>
    <recommendedName>
        <fullName evidence="4">Crinkler effector protein N-terminal domain-containing protein</fullName>
    </recommendedName>
</protein>
<reference evidence="5 6" key="1">
    <citation type="journal article" date="2018" name="Sci. Rep.">
        <title>Genome sequence of the cauliflower mushroom Sparassis crispa (Hanabiratake) and its association with beneficial usage.</title>
        <authorList>
            <person name="Kiyama R."/>
            <person name="Furutani Y."/>
            <person name="Kawaguchi K."/>
            <person name="Nakanishi T."/>
        </authorList>
    </citation>
    <scope>NUCLEOTIDE SEQUENCE [LARGE SCALE GENOMIC DNA]</scope>
</reference>
<dbReference type="GO" id="GO:0005576">
    <property type="term" value="C:extracellular region"/>
    <property type="evidence" value="ECO:0007669"/>
    <property type="project" value="UniProtKB-SubCell"/>
</dbReference>